<dbReference type="AlphaFoldDB" id="A0ABD6M744"/>
<protein>
    <recommendedName>
        <fullName evidence="3">Type VI secretion system tube protein Hcp</fullName>
    </recommendedName>
</protein>
<sequence>MAKLKDCQFIEIKIDGNTVAGSSEEETYKNWLEGYAPSALATVSGPDSVLFEPMNISILMSKESNKLYEKYLNRGYKDVVITIVHRASDKLNQGYEAQRTVYDNCRFHSLRFEKREQMFMDVLFTFEESVEVTFNVPNTKDDGLDKVGPIKYNIPAKKIV</sequence>
<dbReference type="SUPFAM" id="SSF141452">
    <property type="entry name" value="Hcp1-like"/>
    <property type="match status" value="1"/>
</dbReference>
<organism evidence="1 2">
    <name type="scientific">Citrobacter gillenii</name>
    <dbReference type="NCBI Taxonomy" id="67828"/>
    <lineage>
        <taxon>Bacteria</taxon>
        <taxon>Pseudomonadati</taxon>
        <taxon>Pseudomonadota</taxon>
        <taxon>Gammaproteobacteria</taxon>
        <taxon>Enterobacterales</taxon>
        <taxon>Enterobacteriaceae</taxon>
        <taxon>Citrobacter</taxon>
        <taxon>Citrobacter freundii complex</taxon>
    </lineage>
</organism>
<dbReference type="Proteomes" id="UP000729009">
    <property type="component" value="Unassembled WGS sequence"/>
</dbReference>
<dbReference type="EMBL" id="SUQN01000011">
    <property type="protein sequence ID" value="NTZ52933.1"/>
    <property type="molecule type" value="Genomic_DNA"/>
</dbReference>
<keyword evidence="2" id="KW-1185">Reference proteome</keyword>
<gene>
    <name evidence="1" type="ORF">FCH32_21940</name>
</gene>
<evidence type="ECO:0000313" key="1">
    <source>
        <dbReference type="EMBL" id="NTZ52933.1"/>
    </source>
</evidence>
<reference evidence="1 2" key="1">
    <citation type="submission" date="2019-05" db="EMBL/GenBank/DDBJ databases">
        <title>Draft genomes of bacterial isolates retrieved from different Forrest soils.</title>
        <authorList>
            <person name="Soares-Castro P."/>
            <person name="Santos P.M."/>
        </authorList>
    </citation>
    <scope>NUCLEOTIDE SEQUENCE [LARGE SCALE GENOMIC DNA]</scope>
    <source>
        <strain evidence="1 2">UMG736</strain>
    </source>
</reference>
<dbReference type="InterPro" id="IPR036624">
    <property type="entry name" value="Hcp1-lik_sf"/>
</dbReference>
<accession>A0ABD6M744</accession>
<evidence type="ECO:0008006" key="3">
    <source>
        <dbReference type="Google" id="ProtNLM"/>
    </source>
</evidence>
<name>A0ABD6M744_9ENTR</name>
<dbReference type="RefSeq" id="WP_174361509.1">
    <property type="nucleotide sequence ID" value="NZ_SUQN01000011.1"/>
</dbReference>
<comment type="caution">
    <text evidence="1">The sequence shown here is derived from an EMBL/GenBank/DDBJ whole genome shotgun (WGS) entry which is preliminary data.</text>
</comment>
<evidence type="ECO:0000313" key="2">
    <source>
        <dbReference type="Proteomes" id="UP000729009"/>
    </source>
</evidence>
<proteinExistence type="predicted"/>